<comment type="cofactor">
    <cofactor evidence="8">
        <name>Mn(2+)</name>
        <dbReference type="ChEBI" id="CHEBI:29035"/>
    </cofactor>
    <text evidence="8">Binds 2 manganese ions per subunit.</text>
</comment>
<evidence type="ECO:0000256" key="9">
    <source>
        <dbReference type="SAM" id="SignalP"/>
    </source>
</evidence>
<evidence type="ECO:0000313" key="12">
    <source>
        <dbReference type="Proteomes" id="UP000249524"/>
    </source>
</evidence>
<dbReference type="Gene3D" id="3.40.630.10">
    <property type="entry name" value="Zn peptidases"/>
    <property type="match status" value="1"/>
</dbReference>
<dbReference type="GO" id="GO:0005737">
    <property type="term" value="C:cytoplasm"/>
    <property type="evidence" value="ECO:0007669"/>
    <property type="project" value="UniProtKB-SubCell"/>
</dbReference>
<feature type="binding site" evidence="8">
    <location>
        <position position="277"/>
    </location>
    <ligand>
        <name>Mn(2+)</name>
        <dbReference type="ChEBI" id="CHEBI:29035"/>
        <label>2</label>
    </ligand>
</feature>
<protein>
    <recommendedName>
        <fullName evidence="8">Probable cytosol aminopeptidase</fullName>
        <ecNumber evidence="8">3.4.11.1</ecNumber>
    </recommendedName>
    <alternativeName>
        <fullName evidence="8">Leucine aminopeptidase</fullName>
        <shortName evidence="8">LAP</shortName>
        <ecNumber evidence="8">3.4.11.10</ecNumber>
    </alternativeName>
    <alternativeName>
        <fullName evidence="8">Leucyl aminopeptidase</fullName>
    </alternativeName>
</protein>
<feature type="binding site" evidence="8">
    <location>
        <position position="354"/>
    </location>
    <ligand>
        <name>Mn(2+)</name>
        <dbReference type="ChEBI" id="CHEBI:29035"/>
        <label>1</label>
    </ligand>
</feature>
<evidence type="ECO:0000313" key="11">
    <source>
        <dbReference type="EMBL" id="RAK63074.1"/>
    </source>
</evidence>
<keyword evidence="6 8" id="KW-0378">Hydrolase</keyword>
<evidence type="ECO:0000256" key="2">
    <source>
        <dbReference type="ARBA" id="ARBA00000967"/>
    </source>
</evidence>
<evidence type="ECO:0000259" key="10">
    <source>
        <dbReference type="PROSITE" id="PS00631"/>
    </source>
</evidence>
<evidence type="ECO:0000256" key="8">
    <source>
        <dbReference type="HAMAP-Rule" id="MF_00181"/>
    </source>
</evidence>
<feature type="domain" description="Cytosol aminopeptidase" evidence="10">
    <location>
        <begin position="352"/>
        <end position="359"/>
    </location>
</feature>
<feature type="binding site" evidence="8">
    <location>
        <position position="295"/>
    </location>
    <ligand>
        <name>Mn(2+)</name>
        <dbReference type="ChEBI" id="CHEBI:29035"/>
        <label>2</label>
    </ligand>
</feature>
<keyword evidence="8" id="KW-0963">Cytoplasm</keyword>
<keyword evidence="12" id="KW-1185">Reference proteome</keyword>
<dbReference type="GO" id="GO:0030145">
    <property type="term" value="F:manganese ion binding"/>
    <property type="evidence" value="ECO:0007669"/>
    <property type="project" value="UniProtKB-UniRule"/>
</dbReference>
<keyword evidence="9" id="KW-0732">Signal</keyword>
<evidence type="ECO:0000256" key="7">
    <source>
        <dbReference type="ARBA" id="ARBA00023211"/>
    </source>
</evidence>
<dbReference type="HAMAP" id="MF_00181">
    <property type="entry name" value="Cytosol_peptidase_M17"/>
    <property type="match status" value="1"/>
</dbReference>
<dbReference type="NCBIfam" id="NF002077">
    <property type="entry name" value="PRK00913.2-4"/>
    <property type="match status" value="1"/>
</dbReference>
<reference evidence="11 12" key="1">
    <citation type="submission" date="2018-05" db="EMBL/GenBank/DDBJ databases">
        <authorList>
            <person name="Lanie J.A."/>
            <person name="Ng W.-L."/>
            <person name="Kazmierczak K.M."/>
            <person name="Andrzejewski T.M."/>
            <person name="Davidsen T.M."/>
            <person name="Wayne K.J."/>
            <person name="Tettelin H."/>
            <person name="Glass J.I."/>
            <person name="Rusch D."/>
            <person name="Podicherti R."/>
            <person name="Tsui H.-C.T."/>
            <person name="Winkler M.E."/>
        </authorList>
    </citation>
    <scope>NUCLEOTIDE SEQUENCE [LARGE SCALE GENOMIC DNA]</scope>
    <source>
        <strain evidence="11 12">BUT-10</strain>
    </source>
</reference>
<dbReference type="SUPFAM" id="SSF53187">
    <property type="entry name" value="Zn-dependent exopeptidases"/>
    <property type="match status" value="1"/>
</dbReference>
<proteinExistence type="inferred from homology"/>
<keyword evidence="7 8" id="KW-0464">Manganese</keyword>
<evidence type="ECO:0000256" key="1">
    <source>
        <dbReference type="ARBA" id="ARBA00000135"/>
    </source>
</evidence>
<feature type="binding site" evidence="8">
    <location>
        <position position="277"/>
    </location>
    <ligand>
        <name>Mn(2+)</name>
        <dbReference type="ChEBI" id="CHEBI:29035"/>
        <label>1</label>
    </ligand>
</feature>
<sequence>MRLVVAASILALSAAAAEARPITFATTAPADGTLVLPLASAADLATRGASLDAATREAVARALAAAKFDFKAKSSLSLRGLGAYDEILVLGATPAGGTLSAVEVQNLGGAAAKATAKSAKPVAFVAAGLPDPAQAAAGAALGGYRFAGYKAPKPDEARPTTPFVVVAPEAAAAQQAYARRGQALAEAVAFARDLTIEPANVIYPETFVERTRTAFQGVAGVTIEALDVPAMQKLGMNAILSVGQGSTRPPRMLVVEYRGPGAKGQPVVMAGKGITFDSGGTSLKPGSGMWKMKDDMAGAASVVGAVLSLAKSQAPVHVVAIAALAENMPDGGAARPGDVMKAYNGKSIERLNTDAEGRIVLADAVAYGERRFKPAAIVDLATLTGAVGTALGDDYAGLFSRHDGLVAQIEAAAKVTGEPVWRLPLHPSYAKDLESPIADIRDIAEGGGPGAGLGAHFIGFFVEPETPWAHLDIAAVTWSSEDQPTTPKGGTGYGVRLLDELARSFDAAAAARK</sequence>
<evidence type="ECO:0000256" key="6">
    <source>
        <dbReference type="ARBA" id="ARBA00022801"/>
    </source>
</evidence>
<comment type="catalytic activity">
    <reaction evidence="1 8">
        <text>Release of an N-terminal amino acid, Xaa-|-Yaa-, in which Xaa is preferably Leu, but may be other amino acids including Pro although not Arg or Lys, and Yaa may be Pro. Amino acid amides and methyl esters are also readily hydrolyzed, but rates on arylamides are exceedingly low.</text>
        <dbReference type="EC" id="3.4.11.1"/>
    </reaction>
</comment>
<dbReference type="InterPro" id="IPR023042">
    <property type="entry name" value="Peptidase_M17_leu_NH2_pept"/>
</dbReference>
<dbReference type="Gene3D" id="3.40.220.10">
    <property type="entry name" value="Leucine Aminopeptidase, subunit E, domain 1"/>
    <property type="match status" value="1"/>
</dbReference>
<dbReference type="AlphaFoldDB" id="A0A328BBE8"/>
<dbReference type="Pfam" id="PF00883">
    <property type="entry name" value="Peptidase_M17"/>
    <property type="match status" value="1"/>
</dbReference>
<dbReference type="EC" id="3.4.11.10" evidence="8"/>
<dbReference type="Proteomes" id="UP000249524">
    <property type="component" value="Unassembled WGS sequence"/>
</dbReference>
<feature type="binding site" evidence="8">
    <location>
        <position position="356"/>
    </location>
    <ligand>
        <name>Mn(2+)</name>
        <dbReference type="ChEBI" id="CHEBI:29035"/>
        <label>1</label>
    </ligand>
</feature>
<dbReference type="GO" id="GO:0006508">
    <property type="term" value="P:proteolysis"/>
    <property type="evidence" value="ECO:0007669"/>
    <property type="project" value="UniProtKB-KW"/>
</dbReference>
<dbReference type="CDD" id="cd00433">
    <property type="entry name" value="Peptidase_M17"/>
    <property type="match status" value="1"/>
</dbReference>
<keyword evidence="4 8" id="KW-0031">Aminopeptidase</keyword>
<evidence type="ECO:0000256" key="5">
    <source>
        <dbReference type="ARBA" id="ARBA00022670"/>
    </source>
</evidence>
<dbReference type="InterPro" id="IPR043472">
    <property type="entry name" value="Macro_dom-like"/>
</dbReference>
<dbReference type="Pfam" id="PF02789">
    <property type="entry name" value="Peptidase_M17_N"/>
    <property type="match status" value="1"/>
</dbReference>
<evidence type="ECO:0000256" key="4">
    <source>
        <dbReference type="ARBA" id="ARBA00022438"/>
    </source>
</evidence>
<dbReference type="PRINTS" id="PR00481">
    <property type="entry name" value="LAMNOPPTDASE"/>
</dbReference>
<feature type="active site" evidence="8">
    <location>
        <position position="284"/>
    </location>
</feature>
<dbReference type="PANTHER" id="PTHR11963:SF23">
    <property type="entry name" value="CYTOSOL AMINOPEPTIDASE"/>
    <property type="match status" value="1"/>
</dbReference>
<dbReference type="SUPFAM" id="SSF52949">
    <property type="entry name" value="Macro domain-like"/>
    <property type="match status" value="1"/>
</dbReference>
<organism evidence="11 12">
    <name type="scientific">Phenylobacterium kunshanense</name>
    <dbReference type="NCBI Taxonomy" id="1445034"/>
    <lineage>
        <taxon>Bacteria</taxon>
        <taxon>Pseudomonadati</taxon>
        <taxon>Pseudomonadota</taxon>
        <taxon>Alphaproteobacteria</taxon>
        <taxon>Caulobacterales</taxon>
        <taxon>Caulobacteraceae</taxon>
        <taxon>Phenylobacterium</taxon>
    </lineage>
</organism>
<comment type="caution">
    <text evidence="11">The sequence shown here is derived from an EMBL/GenBank/DDBJ whole genome shotgun (WGS) entry which is preliminary data.</text>
</comment>
<feature type="binding site" evidence="8">
    <location>
        <position position="356"/>
    </location>
    <ligand>
        <name>Mn(2+)</name>
        <dbReference type="ChEBI" id="CHEBI:29035"/>
        <label>2</label>
    </ligand>
</feature>
<dbReference type="EMBL" id="QFYS01000009">
    <property type="protein sequence ID" value="RAK63074.1"/>
    <property type="molecule type" value="Genomic_DNA"/>
</dbReference>
<dbReference type="InterPro" id="IPR000819">
    <property type="entry name" value="Peptidase_M17_C"/>
</dbReference>
<comment type="function">
    <text evidence="8">Presumably involved in the processing and regular turnover of intracellular proteins. Catalyzes the removal of unsubstituted N-terminal amino acids from various peptides.</text>
</comment>
<dbReference type="EC" id="3.4.11.1" evidence="8"/>
<feature type="chain" id="PRO_5016393532" description="Probable cytosol aminopeptidase" evidence="9">
    <location>
        <begin position="20"/>
        <end position="513"/>
    </location>
</feature>
<dbReference type="InterPro" id="IPR008283">
    <property type="entry name" value="Peptidase_M17_N"/>
</dbReference>
<feature type="signal peptide" evidence="9">
    <location>
        <begin position="1"/>
        <end position="19"/>
    </location>
</feature>
<evidence type="ECO:0000256" key="3">
    <source>
        <dbReference type="ARBA" id="ARBA00009528"/>
    </source>
</evidence>
<comment type="catalytic activity">
    <reaction evidence="2 8">
        <text>Release of an N-terminal amino acid, preferentially leucine, but not glutamic or aspartic acids.</text>
        <dbReference type="EC" id="3.4.11.10"/>
    </reaction>
</comment>
<dbReference type="InterPro" id="IPR011356">
    <property type="entry name" value="Leucine_aapep/pepB"/>
</dbReference>
<dbReference type="PANTHER" id="PTHR11963">
    <property type="entry name" value="LEUCINE AMINOPEPTIDASE-RELATED"/>
    <property type="match status" value="1"/>
</dbReference>
<name>A0A328BBE8_9CAUL</name>
<comment type="subcellular location">
    <subcellularLocation>
        <location evidence="8">Cytoplasm</location>
    </subcellularLocation>
</comment>
<keyword evidence="5 8" id="KW-0645">Protease</keyword>
<feature type="binding site" evidence="8">
    <location>
        <position position="272"/>
    </location>
    <ligand>
        <name>Mn(2+)</name>
        <dbReference type="ChEBI" id="CHEBI:29035"/>
        <label>2</label>
    </ligand>
</feature>
<feature type="active site" evidence="8">
    <location>
        <position position="358"/>
    </location>
</feature>
<accession>A0A328BBE8</accession>
<dbReference type="OrthoDB" id="9809354at2"/>
<gene>
    <name evidence="8" type="primary">pepA</name>
    <name evidence="11" type="ORF">DJ019_17550</name>
</gene>
<comment type="similarity">
    <text evidence="3 8">Belongs to the peptidase M17 family.</text>
</comment>
<dbReference type="PROSITE" id="PS00631">
    <property type="entry name" value="CYTOSOL_AP"/>
    <property type="match status" value="1"/>
</dbReference>
<keyword evidence="8" id="KW-0479">Metal-binding</keyword>
<dbReference type="GO" id="GO:0070006">
    <property type="term" value="F:metalloaminopeptidase activity"/>
    <property type="evidence" value="ECO:0007669"/>
    <property type="project" value="InterPro"/>
</dbReference>
<dbReference type="RefSeq" id="WP_111277452.1">
    <property type="nucleotide sequence ID" value="NZ_QFYS01000009.1"/>
</dbReference>